<dbReference type="InterPro" id="IPR003594">
    <property type="entry name" value="HATPase_dom"/>
</dbReference>
<dbReference type="InterPro" id="IPR035965">
    <property type="entry name" value="PAS-like_dom_sf"/>
</dbReference>
<dbReference type="InterPro" id="IPR029016">
    <property type="entry name" value="GAF-like_dom_sf"/>
</dbReference>
<feature type="domain" description="Histidine kinase" evidence="7">
    <location>
        <begin position="466"/>
        <end position="689"/>
    </location>
</feature>
<dbReference type="InterPro" id="IPR003661">
    <property type="entry name" value="HisK_dim/P_dom"/>
</dbReference>
<dbReference type="GO" id="GO:0000155">
    <property type="term" value="F:phosphorelay sensor kinase activity"/>
    <property type="evidence" value="ECO:0007669"/>
    <property type="project" value="InterPro"/>
</dbReference>
<evidence type="ECO:0000259" key="7">
    <source>
        <dbReference type="PROSITE" id="PS50109"/>
    </source>
</evidence>
<evidence type="ECO:0000256" key="5">
    <source>
        <dbReference type="ARBA" id="ARBA00022777"/>
    </source>
</evidence>
<gene>
    <name evidence="8" type="ORF">HYN49_14755</name>
</gene>
<dbReference type="Pfam" id="PF01590">
    <property type="entry name" value="GAF"/>
    <property type="match status" value="1"/>
</dbReference>
<dbReference type="PANTHER" id="PTHR42878">
    <property type="entry name" value="TWO-COMPONENT HISTIDINE KINASE"/>
    <property type="match status" value="1"/>
</dbReference>
<sequence>MAEKTILTTDIFHTLFNSMDQGFCVLEMIHNETGKPADLLYLESNPAFDRIAGTAVTGKKVSDFDGRLQSFWFDIYQNVLNTGAPARLEYKAVETGCWYAVFVSRIGEEGSKQITGIFTDITERKLADERTAYFVKLNDATRYIQNPVALQQIAMQVLGEYLGVNRAFYGELQDDDTLVIGPGYADGLPPIEGQLSIDDFGSELMGIFNTGKNVVIHDLYSDSPILPTVKAAFDGIGIRAAIGVPLVKSGKAHAVLSVHQSEPRKWTENEIKLVEETAERTWAAVEWAKTAAILSESEQKYRTLFETIDDGFALVELERDASGKITDIIYRETNPAFELHTGLKDVIGKKVTGLLPNMSESVLKIIRQVADTGIPQRNEYYQVDLGRWYNVRHSRVGGPESAYVVAVFSDITARKNAEKELNDFNTLLETQVAERTATIRKNENDLRDTNKHLQLIINQLESFNHIASHDLQEPLRKIQIFASRLSETGQDDLRRGVFLEGIQNASGRMRNLIDDLLAYSRLGSKETFKRVDLNKTLEQVRNDYELLIADKKAVIESDHLPVISAVPFQMRQLFANLVSNSLKFSIRNPVIKISCRVAKGHDFESTFPLKPEMEYVQITFADNGIGFDNEYKDKIFYLFQRLPAQEKISGTGIGLSIVEKAVKEHQGFIDASGEKGTGAVFTIYLPLKQK</sequence>
<dbReference type="GO" id="GO:0000156">
    <property type="term" value="F:phosphorelay response regulator activity"/>
    <property type="evidence" value="ECO:0007669"/>
    <property type="project" value="TreeGrafter"/>
</dbReference>
<evidence type="ECO:0000256" key="4">
    <source>
        <dbReference type="ARBA" id="ARBA00022679"/>
    </source>
</evidence>
<proteinExistence type="predicted"/>
<dbReference type="PRINTS" id="PR00344">
    <property type="entry name" value="BCTRLSENSOR"/>
</dbReference>
<dbReference type="Gene3D" id="1.10.287.130">
    <property type="match status" value="1"/>
</dbReference>
<dbReference type="Pfam" id="PF13188">
    <property type="entry name" value="PAS_8"/>
    <property type="match status" value="1"/>
</dbReference>
<dbReference type="SUPFAM" id="SSF47384">
    <property type="entry name" value="Homodimeric domain of signal transducing histidine kinase"/>
    <property type="match status" value="1"/>
</dbReference>
<dbReference type="AlphaFoldDB" id="A0A2S1SKX0"/>
<dbReference type="OrthoDB" id="5401121at2"/>
<dbReference type="InterPro" id="IPR005467">
    <property type="entry name" value="His_kinase_dom"/>
</dbReference>
<dbReference type="SMART" id="SM00388">
    <property type="entry name" value="HisKA"/>
    <property type="match status" value="1"/>
</dbReference>
<evidence type="ECO:0000256" key="2">
    <source>
        <dbReference type="ARBA" id="ARBA00012438"/>
    </source>
</evidence>
<keyword evidence="3" id="KW-0597">Phosphoprotein</keyword>
<dbReference type="Gene3D" id="3.30.450.20">
    <property type="entry name" value="PAS domain"/>
    <property type="match status" value="2"/>
</dbReference>
<dbReference type="SMART" id="SM00065">
    <property type="entry name" value="GAF"/>
    <property type="match status" value="1"/>
</dbReference>
<dbReference type="RefSeq" id="WP_108904831.1">
    <property type="nucleotide sequence ID" value="NZ_CP029187.1"/>
</dbReference>
<reference evidence="8 9" key="1">
    <citation type="submission" date="2018-05" db="EMBL/GenBank/DDBJ databases">
        <title>Genome sequencing of Flavobacterium sp. HYN0049.</title>
        <authorList>
            <person name="Yi H."/>
            <person name="Baek C."/>
        </authorList>
    </citation>
    <scope>NUCLEOTIDE SEQUENCE [LARGE SCALE GENOMIC DNA]</scope>
    <source>
        <strain evidence="8 9">HYN0049</strain>
    </source>
</reference>
<organism evidence="8 9">
    <name type="scientific">Flavobacterium pallidum</name>
    <dbReference type="NCBI Taxonomy" id="2172098"/>
    <lineage>
        <taxon>Bacteria</taxon>
        <taxon>Pseudomonadati</taxon>
        <taxon>Bacteroidota</taxon>
        <taxon>Flavobacteriia</taxon>
        <taxon>Flavobacteriales</taxon>
        <taxon>Flavobacteriaceae</taxon>
        <taxon>Flavobacterium</taxon>
    </lineage>
</organism>
<dbReference type="PANTHER" id="PTHR42878:SF15">
    <property type="entry name" value="BACTERIOPHYTOCHROME"/>
    <property type="match status" value="1"/>
</dbReference>
<dbReference type="InterPro" id="IPR000014">
    <property type="entry name" value="PAS"/>
</dbReference>
<comment type="catalytic activity">
    <reaction evidence="1">
        <text>ATP + protein L-histidine = ADP + protein N-phospho-L-histidine.</text>
        <dbReference type="EC" id="2.7.13.3"/>
    </reaction>
</comment>
<dbReference type="Proteomes" id="UP000244937">
    <property type="component" value="Chromosome"/>
</dbReference>
<dbReference type="InterPro" id="IPR036890">
    <property type="entry name" value="HATPase_C_sf"/>
</dbReference>
<evidence type="ECO:0000313" key="8">
    <source>
        <dbReference type="EMBL" id="AWI27060.1"/>
    </source>
</evidence>
<dbReference type="InterPro" id="IPR003018">
    <property type="entry name" value="GAF"/>
</dbReference>
<dbReference type="EC" id="2.7.13.3" evidence="2"/>
<keyword evidence="5" id="KW-0418">Kinase</keyword>
<name>A0A2S1SKX0_9FLAO</name>
<dbReference type="PROSITE" id="PS50109">
    <property type="entry name" value="HIS_KIN"/>
    <property type="match status" value="1"/>
</dbReference>
<accession>A0A2S1SKX0</accession>
<dbReference type="Pfam" id="PF00512">
    <property type="entry name" value="HisKA"/>
    <property type="match status" value="1"/>
</dbReference>
<dbReference type="InterPro" id="IPR036097">
    <property type="entry name" value="HisK_dim/P_sf"/>
</dbReference>
<dbReference type="Gene3D" id="3.30.450.40">
    <property type="match status" value="1"/>
</dbReference>
<dbReference type="SUPFAM" id="SSF55785">
    <property type="entry name" value="PYP-like sensor domain (PAS domain)"/>
    <property type="match status" value="2"/>
</dbReference>
<dbReference type="NCBIfam" id="TIGR00229">
    <property type="entry name" value="sensory_box"/>
    <property type="match status" value="1"/>
</dbReference>
<dbReference type="EMBL" id="CP029187">
    <property type="protein sequence ID" value="AWI27060.1"/>
    <property type="molecule type" value="Genomic_DNA"/>
</dbReference>
<dbReference type="InterPro" id="IPR004358">
    <property type="entry name" value="Sig_transdc_His_kin-like_C"/>
</dbReference>
<dbReference type="SUPFAM" id="SSF55874">
    <property type="entry name" value="ATPase domain of HSP90 chaperone/DNA topoisomerase II/histidine kinase"/>
    <property type="match status" value="1"/>
</dbReference>
<evidence type="ECO:0000256" key="6">
    <source>
        <dbReference type="ARBA" id="ARBA00023136"/>
    </source>
</evidence>
<dbReference type="Gene3D" id="3.30.565.10">
    <property type="entry name" value="Histidine kinase-like ATPase, C-terminal domain"/>
    <property type="match status" value="1"/>
</dbReference>
<dbReference type="GO" id="GO:0007234">
    <property type="term" value="P:osmosensory signaling via phosphorelay pathway"/>
    <property type="evidence" value="ECO:0007669"/>
    <property type="project" value="TreeGrafter"/>
</dbReference>
<dbReference type="SMART" id="SM00387">
    <property type="entry name" value="HATPase_c"/>
    <property type="match status" value="1"/>
</dbReference>
<dbReference type="GO" id="GO:0030295">
    <property type="term" value="F:protein kinase activator activity"/>
    <property type="evidence" value="ECO:0007669"/>
    <property type="project" value="TreeGrafter"/>
</dbReference>
<evidence type="ECO:0000313" key="9">
    <source>
        <dbReference type="Proteomes" id="UP000244937"/>
    </source>
</evidence>
<keyword evidence="9" id="KW-1185">Reference proteome</keyword>
<dbReference type="CDD" id="cd00082">
    <property type="entry name" value="HisKA"/>
    <property type="match status" value="1"/>
</dbReference>
<dbReference type="GO" id="GO:0016020">
    <property type="term" value="C:membrane"/>
    <property type="evidence" value="ECO:0007669"/>
    <property type="project" value="UniProtKB-SubCell"/>
</dbReference>
<evidence type="ECO:0000256" key="1">
    <source>
        <dbReference type="ARBA" id="ARBA00000085"/>
    </source>
</evidence>
<protein>
    <recommendedName>
        <fullName evidence="2">histidine kinase</fullName>
        <ecNumber evidence="2">2.7.13.3</ecNumber>
    </recommendedName>
</protein>
<dbReference type="KEGG" id="fpal:HYN49_14755"/>
<keyword evidence="6" id="KW-0472">Membrane</keyword>
<dbReference type="Pfam" id="PF02518">
    <property type="entry name" value="HATPase_c"/>
    <property type="match status" value="1"/>
</dbReference>
<dbReference type="InterPro" id="IPR050351">
    <property type="entry name" value="BphY/WalK/GraS-like"/>
</dbReference>
<dbReference type="SUPFAM" id="SSF55781">
    <property type="entry name" value="GAF domain-like"/>
    <property type="match status" value="1"/>
</dbReference>
<evidence type="ECO:0000256" key="3">
    <source>
        <dbReference type="ARBA" id="ARBA00022553"/>
    </source>
</evidence>
<keyword evidence="4" id="KW-0808">Transferase</keyword>